<dbReference type="AlphaFoldDB" id="A0A2Z5UUF4"/>
<protein>
    <submittedName>
        <fullName evidence="1">Uncharacterized protein</fullName>
    </submittedName>
</protein>
<proteinExistence type="predicted"/>
<dbReference type="Proteomes" id="UP000282483">
    <property type="component" value="Chromosome"/>
</dbReference>
<evidence type="ECO:0000313" key="1">
    <source>
        <dbReference type="EMBL" id="BBB15179.1"/>
    </source>
</evidence>
<accession>A0A2Z5UUF4</accession>
<reference evidence="1 2" key="1">
    <citation type="submission" date="2017-03" db="EMBL/GenBank/DDBJ databases">
        <title>The genome sequence of Candidatus Rickettsiella viridis.</title>
        <authorList>
            <person name="Nikoh N."/>
            <person name="Tsuchida T."/>
            <person name="Yamaguchi K."/>
            <person name="Maeda T."/>
            <person name="Shigenobu S."/>
            <person name="Fukatsu T."/>
        </authorList>
    </citation>
    <scope>NUCLEOTIDE SEQUENCE [LARGE SCALE GENOMIC DNA]</scope>
    <source>
        <strain evidence="1 2">Ap-RA04</strain>
    </source>
</reference>
<evidence type="ECO:0000313" key="2">
    <source>
        <dbReference type="Proteomes" id="UP000282483"/>
    </source>
</evidence>
<name>A0A2Z5UUF4_9COXI</name>
<keyword evidence="2" id="KW-1185">Reference proteome</keyword>
<gene>
    <name evidence="1" type="ORF">RVIR1_06820</name>
</gene>
<dbReference type="KEGG" id="rvi:RVIR1_06820"/>
<dbReference type="EMBL" id="AP018005">
    <property type="protein sequence ID" value="BBB15179.1"/>
    <property type="molecule type" value="Genomic_DNA"/>
</dbReference>
<organism evidence="1 2">
    <name type="scientific">Candidatus Rickettsiella viridis</name>
    <dbReference type="NCBI Taxonomy" id="676208"/>
    <lineage>
        <taxon>Bacteria</taxon>
        <taxon>Pseudomonadati</taxon>
        <taxon>Pseudomonadota</taxon>
        <taxon>Gammaproteobacteria</taxon>
        <taxon>Legionellales</taxon>
        <taxon>Coxiellaceae</taxon>
        <taxon>Rickettsiella</taxon>
    </lineage>
</organism>
<sequence length="69" mass="8368">MQWPYPSAITETLYRNVKRLSLNKNRVLNDVKKITIFLVLFFLNYRSWQSRYVFSVFSNKSKKITIKFS</sequence>